<evidence type="ECO:0000313" key="3">
    <source>
        <dbReference type="Proteomes" id="UP000186323"/>
    </source>
</evidence>
<protein>
    <submittedName>
        <fullName evidence="2">Uncharacterized protein</fullName>
    </submittedName>
</protein>
<keyword evidence="3" id="KW-1185">Reference proteome</keyword>
<evidence type="ECO:0000313" key="2">
    <source>
        <dbReference type="EMBL" id="SFV72149.1"/>
    </source>
</evidence>
<organism evidence="2 3">
    <name type="scientific">Desulfovibrio piger</name>
    <dbReference type="NCBI Taxonomy" id="901"/>
    <lineage>
        <taxon>Bacteria</taxon>
        <taxon>Pseudomonadati</taxon>
        <taxon>Thermodesulfobacteriota</taxon>
        <taxon>Desulfovibrionia</taxon>
        <taxon>Desulfovibrionales</taxon>
        <taxon>Desulfovibrionaceae</taxon>
        <taxon>Desulfovibrio</taxon>
    </lineage>
</organism>
<dbReference type="Proteomes" id="UP000186323">
    <property type="component" value="Chromosome I"/>
</dbReference>
<gene>
    <name evidence="2" type="ORF">DESPIGER_0256</name>
</gene>
<evidence type="ECO:0000256" key="1">
    <source>
        <dbReference type="SAM" id="MobiDB-lite"/>
    </source>
</evidence>
<reference evidence="3" key="1">
    <citation type="submission" date="2016-10" db="EMBL/GenBank/DDBJ databases">
        <authorList>
            <person name="Wegmann U."/>
        </authorList>
    </citation>
    <scope>NUCLEOTIDE SEQUENCE [LARGE SCALE GENOMIC DNA]</scope>
</reference>
<sequence>MAAVFPDVPFQHGALGQEEEGASAACEWRLVVHGFPVLCVGGGMSAVVMRSVGGAVTALSGTACRQETGRVRRGAPQRDGPTGGQRERSAAGRRGSPPPQVRRGDRGGGPFPHNANYPGAFHAMGKL</sequence>
<dbReference type="EMBL" id="LT630450">
    <property type="protein sequence ID" value="SFV72149.1"/>
    <property type="molecule type" value="Genomic_DNA"/>
</dbReference>
<dbReference type="AlphaFoldDB" id="A0A1K1LBR8"/>
<feature type="region of interest" description="Disordered" evidence="1">
    <location>
        <begin position="67"/>
        <end position="127"/>
    </location>
</feature>
<dbReference type="KEGG" id="dpg:DESPIGER_0256"/>
<accession>A0A1K1LBR8</accession>
<proteinExistence type="predicted"/>
<name>A0A1K1LBR8_9BACT</name>